<name>A0A8J7RXG1_9PROT</name>
<accession>A0A8J7RXG1</accession>
<dbReference type="AlphaFoldDB" id="A0A8J7RXG1"/>
<dbReference type="Pfam" id="PF11578">
    <property type="entry name" value="DUF3237"/>
    <property type="match status" value="1"/>
</dbReference>
<reference evidence="2" key="1">
    <citation type="submission" date="2021-04" db="EMBL/GenBank/DDBJ databases">
        <authorList>
            <person name="Zhang D.-C."/>
        </authorList>
    </citation>
    <scope>NUCLEOTIDE SEQUENCE</scope>
    <source>
        <strain evidence="2">CGMCC 1.15697</strain>
    </source>
</reference>
<proteinExistence type="inferred from homology"/>
<organism evidence="2 3">
    <name type="scientific">Marivibrio halodurans</name>
    <dbReference type="NCBI Taxonomy" id="2039722"/>
    <lineage>
        <taxon>Bacteria</taxon>
        <taxon>Pseudomonadati</taxon>
        <taxon>Pseudomonadota</taxon>
        <taxon>Alphaproteobacteria</taxon>
        <taxon>Rhodospirillales</taxon>
        <taxon>Rhodospirillaceae</taxon>
        <taxon>Marivibrio</taxon>
    </lineage>
</organism>
<dbReference type="EMBL" id="JAGMWN010000002">
    <property type="protein sequence ID" value="MBP5856532.1"/>
    <property type="molecule type" value="Genomic_DNA"/>
</dbReference>
<dbReference type="RefSeq" id="WP_210681099.1">
    <property type="nucleotide sequence ID" value="NZ_JAGMWN010000002.1"/>
</dbReference>
<keyword evidence="3" id="KW-1185">Reference proteome</keyword>
<dbReference type="Proteomes" id="UP000672602">
    <property type="component" value="Unassembled WGS sequence"/>
</dbReference>
<comment type="similarity">
    <text evidence="1">Belongs to the UPF0311 family.</text>
</comment>
<evidence type="ECO:0000313" key="2">
    <source>
        <dbReference type="EMBL" id="MBP5856532.1"/>
    </source>
</evidence>
<gene>
    <name evidence="2" type="ORF">KAJ83_05905</name>
</gene>
<sequence>MKAVRPAPIGAGRRFGNGDPVISAPSLKSAYLGELRVVFARSHIIGDTPAGARRVDCFESGHFQGPRLNARVLPGTSDWLLGGRDGVHRPDVRVCLETDGGERLLMSYRGVRRGTPEAMERFARALPVDPESYYLRSLILFEAATSGPHAWLNDLVAVGIGRREPEATCYDVFEIL</sequence>
<dbReference type="PANTHER" id="PTHR37315">
    <property type="entry name" value="UPF0311 PROTEIN BLR7842"/>
    <property type="match status" value="1"/>
</dbReference>
<dbReference type="Gene3D" id="2.40.160.20">
    <property type="match status" value="1"/>
</dbReference>
<dbReference type="InterPro" id="IPR020915">
    <property type="entry name" value="UPF0311"/>
</dbReference>
<dbReference type="HAMAP" id="MF_00775">
    <property type="entry name" value="UPF0311"/>
    <property type="match status" value="1"/>
</dbReference>
<dbReference type="PANTHER" id="PTHR37315:SF1">
    <property type="entry name" value="UPF0311 PROTEIN BLR7842"/>
    <property type="match status" value="1"/>
</dbReference>
<comment type="caution">
    <text evidence="2">The sequence shown here is derived from an EMBL/GenBank/DDBJ whole genome shotgun (WGS) entry which is preliminary data.</text>
</comment>
<evidence type="ECO:0000313" key="3">
    <source>
        <dbReference type="Proteomes" id="UP000672602"/>
    </source>
</evidence>
<protein>
    <recommendedName>
        <fullName evidence="1">UPF0311 protein KAJ83_05905</fullName>
    </recommendedName>
</protein>
<evidence type="ECO:0000256" key="1">
    <source>
        <dbReference type="HAMAP-Rule" id="MF_00775"/>
    </source>
</evidence>